<reference evidence="1" key="1">
    <citation type="journal article" date="2020" name="bioRxiv">
        <title>A rank-normalized archaeal taxonomy based on genome phylogeny resolves widespread incomplete and uneven classifications.</title>
        <authorList>
            <person name="Rinke C."/>
            <person name="Chuvochina M."/>
            <person name="Mussig A.J."/>
            <person name="Chaumeil P.-A."/>
            <person name="Waite D.W."/>
            <person name="Whitman W.B."/>
            <person name="Parks D.H."/>
            <person name="Hugenholtz P."/>
        </authorList>
    </citation>
    <scope>NUCLEOTIDE SEQUENCE</scope>
    <source>
        <strain evidence="1">UBA10011</strain>
    </source>
</reference>
<reference evidence="2" key="3">
    <citation type="submission" date="2021-05" db="EMBL/GenBank/DDBJ databases">
        <title>Protein family content uncovers lineage relationships and bacterial pathway maintenance mechanisms in DPANN archaea.</title>
        <authorList>
            <person name="Castelle C.J."/>
            <person name="Meheust R."/>
            <person name="Jaffe A.L."/>
            <person name="Seitz K."/>
            <person name="Gong X."/>
            <person name="Baker B.J."/>
            <person name="Banfield J.F."/>
        </authorList>
    </citation>
    <scope>NUCLEOTIDE SEQUENCE</scope>
    <source>
        <strain evidence="2">RIFCSPHIGHO2_01_FULL_GW2011_AR10_43_9</strain>
    </source>
</reference>
<comment type="caution">
    <text evidence="1">The sequence shown here is derived from an EMBL/GenBank/DDBJ whole genome shotgun (WGS) entry which is preliminary data.</text>
</comment>
<sequence length="105" mass="12652">MAVFNETMNEFIRKGAFERVRWMQNLEKTMLPSHIKRIQQNDKTVMQEVVIPRWVTWDLLFEWANKKNTSSGRRCILCANLDENGIDFKERFICENCFLKLKHLE</sequence>
<protein>
    <submittedName>
        <fullName evidence="1">Uncharacterized protein</fullName>
    </submittedName>
</protein>
<dbReference type="AlphaFoldDB" id="A0A7J4ITY0"/>
<proteinExistence type="predicted"/>
<evidence type="ECO:0000313" key="2">
    <source>
        <dbReference type="EMBL" id="MBS3059287.1"/>
    </source>
</evidence>
<evidence type="ECO:0000313" key="3">
    <source>
        <dbReference type="Proteomes" id="UP000577419"/>
    </source>
</evidence>
<dbReference type="EMBL" id="DUFG01000004">
    <property type="protein sequence ID" value="HIH07829.1"/>
    <property type="molecule type" value="Genomic_DNA"/>
</dbReference>
<name>A0A7J4ITY0_9ARCH</name>
<gene>
    <name evidence="1" type="ORF">HA237_00495</name>
    <name evidence="2" type="ORF">J4224_02570</name>
</gene>
<dbReference type="Proteomes" id="UP000683213">
    <property type="component" value="Unassembled WGS sequence"/>
</dbReference>
<accession>A0A7J4ITY0</accession>
<evidence type="ECO:0000313" key="1">
    <source>
        <dbReference type="EMBL" id="HIH07829.1"/>
    </source>
</evidence>
<dbReference type="Proteomes" id="UP000577419">
    <property type="component" value="Unassembled WGS sequence"/>
</dbReference>
<reference evidence="2" key="2">
    <citation type="submission" date="2021-03" db="EMBL/GenBank/DDBJ databases">
        <authorList>
            <person name="Jaffe A."/>
        </authorList>
    </citation>
    <scope>NUCLEOTIDE SEQUENCE</scope>
    <source>
        <strain evidence="2">RIFCSPHIGHO2_01_FULL_GW2011_AR10_43_9</strain>
    </source>
</reference>
<dbReference type="EMBL" id="JAGVWF010000035">
    <property type="protein sequence ID" value="MBS3059287.1"/>
    <property type="molecule type" value="Genomic_DNA"/>
</dbReference>
<organism evidence="1 3">
    <name type="scientific">Candidatus Iainarchaeum sp</name>
    <dbReference type="NCBI Taxonomy" id="3101447"/>
    <lineage>
        <taxon>Archaea</taxon>
        <taxon>Candidatus Iainarchaeota</taxon>
        <taxon>Candidatus Iainarchaeia</taxon>
        <taxon>Candidatus Iainarchaeales</taxon>
        <taxon>Candidatus Iainarchaeaceae</taxon>
        <taxon>Candidatus Iainarchaeum</taxon>
    </lineage>
</organism>